<feature type="region of interest" description="Disordered" evidence="6">
    <location>
        <begin position="437"/>
        <end position="514"/>
    </location>
</feature>
<dbReference type="GO" id="GO:0005789">
    <property type="term" value="C:endoplasmic reticulum membrane"/>
    <property type="evidence" value="ECO:0007669"/>
    <property type="project" value="TreeGrafter"/>
</dbReference>
<dbReference type="EMBL" id="CAJVRL010000041">
    <property type="protein sequence ID" value="CAG8951211.1"/>
    <property type="molecule type" value="Genomic_DNA"/>
</dbReference>
<feature type="compositionally biased region" description="Basic and acidic residues" evidence="6">
    <location>
        <begin position="482"/>
        <end position="492"/>
    </location>
</feature>
<dbReference type="Proteomes" id="UP000696280">
    <property type="component" value="Unassembled WGS sequence"/>
</dbReference>
<keyword evidence="3 7" id="KW-0812">Transmembrane</keyword>
<evidence type="ECO:0000256" key="1">
    <source>
        <dbReference type="ARBA" id="ARBA00004141"/>
    </source>
</evidence>
<dbReference type="PRINTS" id="PR00080">
    <property type="entry name" value="SDRFAMILY"/>
</dbReference>
<feature type="region of interest" description="Disordered" evidence="6">
    <location>
        <begin position="162"/>
        <end position="317"/>
    </location>
</feature>
<keyword evidence="5 7" id="KW-0472">Membrane</keyword>
<comment type="subcellular location">
    <subcellularLocation>
        <location evidence="1">Membrane</location>
        <topology evidence="1">Multi-pass membrane protein</topology>
    </subcellularLocation>
</comment>
<evidence type="ECO:0000256" key="4">
    <source>
        <dbReference type="ARBA" id="ARBA00022989"/>
    </source>
</evidence>
<dbReference type="InterPro" id="IPR008010">
    <property type="entry name" value="Tatp1"/>
</dbReference>
<feature type="compositionally biased region" description="Polar residues" evidence="6">
    <location>
        <begin position="462"/>
        <end position="479"/>
    </location>
</feature>
<feature type="compositionally biased region" description="Polar residues" evidence="6">
    <location>
        <begin position="105"/>
        <end position="115"/>
    </location>
</feature>
<comment type="similarity">
    <text evidence="2">Belongs to the TAPT1 family.</text>
</comment>
<keyword evidence="9" id="KW-1185">Reference proteome</keyword>
<feature type="compositionally biased region" description="Low complexity" evidence="6">
    <location>
        <begin position="293"/>
        <end position="306"/>
    </location>
</feature>
<evidence type="ECO:0000256" key="3">
    <source>
        <dbReference type="ARBA" id="ARBA00022692"/>
    </source>
</evidence>
<name>A0A9N9KQD6_9HELO</name>
<evidence type="ECO:0000256" key="5">
    <source>
        <dbReference type="ARBA" id="ARBA00023136"/>
    </source>
</evidence>
<keyword evidence="4 7" id="KW-1133">Transmembrane helix</keyword>
<dbReference type="PANTHER" id="PTHR13317">
    <property type="entry name" value="TRANSMEMBRANE ANTERIOR POSTERIOR TRANSFORMATION PROTEIN 1 HOMOLOG"/>
    <property type="match status" value="1"/>
</dbReference>
<feature type="compositionally biased region" description="Basic residues" evidence="6">
    <location>
        <begin position="493"/>
        <end position="507"/>
    </location>
</feature>
<evidence type="ECO:0000256" key="2">
    <source>
        <dbReference type="ARBA" id="ARBA00008803"/>
    </source>
</evidence>
<dbReference type="InterPro" id="IPR036291">
    <property type="entry name" value="NAD(P)-bd_dom_sf"/>
</dbReference>
<evidence type="ECO:0008006" key="10">
    <source>
        <dbReference type="Google" id="ProtNLM"/>
    </source>
</evidence>
<feature type="compositionally biased region" description="Low complexity" evidence="6">
    <location>
        <begin position="250"/>
        <end position="261"/>
    </location>
</feature>
<evidence type="ECO:0000256" key="7">
    <source>
        <dbReference type="SAM" id="Phobius"/>
    </source>
</evidence>
<feature type="compositionally biased region" description="Basic and acidic residues" evidence="6">
    <location>
        <begin position="187"/>
        <end position="211"/>
    </location>
</feature>
<gene>
    <name evidence="8" type="ORF">HYFRA_00007958</name>
</gene>
<dbReference type="PRINTS" id="PR00081">
    <property type="entry name" value="GDHRDH"/>
</dbReference>
<comment type="caution">
    <text evidence="8">The sequence shown here is derived from an EMBL/GenBank/DDBJ whole genome shotgun (WGS) entry which is preliminary data.</text>
</comment>
<dbReference type="OrthoDB" id="5376140at2759"/>
<dbReference type="Gene3D" id="3.40.50.720">
    <property type="entry name" value="NAD(P)-binding Rossmann-like Domain"/>
    <property type="match status" value="1"/>
</dbReference>
<dbReference type="Pfam" id="PF00106">
    <property type="entry name" value="adh_short"/>
    <property type="match status" value="1"/>
</dbReference>
<organism evidence="8 9">
    <name type="scientific">Hymenoscyphus fraxineus</name>
    <dbReference type="NCBI Taxonomy" id="746836"/>
    <lineage>
        <taxon>Eukaryota</taxon>
        <taxon>Fungi</taxon>
        <taxon>Dikarya</taxon>
        <taxon>Ascomycota</taxon>
        <taxon>Pezizomycotina</taxon>
        <taxon>Leotiomycetes</taxon>
        <taxon>Helotiales</taxon>
        <taxon>Helotiaceae</taxon>
        <taxon>Hymenoscyphus</taxon>
    </lineage>
</organism>
<feature type="transmembrane region" description="Helical" evidence="7">
    <location>
        <begin position="876"/>
        <end position="905"/>
    </location>
</feature>
<sequence>MAIYVEEGEKSHDIVAGEKIQVAQDGTGAADGASQDVSNHQRRNLASSLPIHDLSKNSLAVHEVRQLPSPSLSPISPGHSPIMATTTGYFEPATGPGPIRRENENTTLAPPTSATKMVPHELPDIPEEKIRKPRKLSVSTAKANGEILKLSVADMEALTSAPESLPVTSPGKSPKSGFPTLAPSPVLERKGSVSDILRPDSEDLKRNEVHYKATVSEVPRSSQSSTTDRRISAEVSPTPAIGATRRPGFSSRSASALPPASNRMTSYNKTPRQSSPRRKTASNGSRPEALALSYPPKSQPSGPSSSLEQSHTPIPPNIPLPPMSIPTYLQLELSSSRPSPLYIYRSANSENPYETSKVKFERLLNFLLLPPQLEQVLYFGSLACLDAWLYTFTILPLRFFKALAILISWWGEVLAKETRFILGFIYHGAGRFWHRQREGRDNTNPTPRSRSVSRVRPPPASTTSSFQSRPGRTSESVSFSGAREHSKSESERRHSRQGWGRRHRRSKSMPSSLSSHHKADLLQGAVIIFSCVILLKFDASRMYHSIRGQAAIKLYVLYNVLEVFDKLFSALGQDIFECLFSDETLERDLDGRSKLLRPLGMFILALIYNVIHAAALFYQVIALNVAVNSYSNALLTLLMSNQFVEIKSTVFKMFQKDNIFQMTCADIVERFQLWLMLTIIALRNIVELGGLSITSDGGAPDIVKEAMAPIRSNSILPESFTLLPSWSAEVLSPFLLVLGSEMLVDWIKHAYISKFNRVQPAVYQRYLDILAKDYYTNAFVNQNLIKRLGLPVIPLSCLFIRSSVQTYHMFVATHLPPPLPSTATSLSVDSATTSPATTAALEHFDTIIRKALGRSTFGVPNITITNRWYLPSADDAIAALTMVIFFLGAFFVLLACKLVLGMLLLKFSRNRYRTMKKREHQNYTMEGKRIGSWGMVEMEEEKRDHIFGDDPETLKKMREKERSGKEKAAAAPDFSKISRYEIAFEHEDFQSEIPASLFRTILAFRTSLFSAPEDEILKMSTNASTSSSLNPKVWLITGCSSGLGLSLALHALKNNQHVIATSRNPSKTPELVSQIKALGGHWLTLDITLPEADLSSIVSQATSIYGKIDVLVNNAGYALLGAFESITEKEARSQMETNFFGPMKLTRLVLPGMRKRGSGMIVQISSAAGTEAKASRALYSASKFALEGMSEALYNEVKPLGVRVLLVELGFFNTPFAAACVSAEKGLPEGYEGTAVEVMMDAVLKGGQANAVNDVGKGAARIFENVMEGGMESALRLPLGRDSIARCRFVVERWEETLKAAEKIDVSI</sequence>
<evidence type="ECO:0000256" key="6">
    <source>
        <dbReference type="SAM" id="MobiDB-lite"/>
    </source>
</evidence>
<evidence type="ECO:0000313" key="8">
    <source>
        <dbReference type="EMBL" id="CAG8951211.1"/>
    </source>
</evidence>
<dbReference type="PANTHER" id="PTHR13317:SF4">
    <property type="entry name" value="TRANSMEMBRANE ANTERIOR POSTERIOR TRANSFORMATION PROTEIN 1 HOMOLOG"/>
    <property type="match status" value="1"/>
</dbReference>
<evidence type="ECO:0000313" key="9">
    <source>
        <dbReference type="Proteomes" id="UP000696280"/>
    </source>
</evidence>
<feature type="transmembrane region" description="Helical" evidence="7">
    <location>
        <begin position="599"/>
        <end position="621"/>
    </location>
</feature>
<feature type="region of interest" description="Disordered" evidence="6">
    <location>
        <begin position="68"/>
        <end position="119"/>
    </location>
</feature>
<dbReference type="Pfam" id="PF05346">
    <property type="entry name" value="DUF747"/>
    <property type="match status" value="1"/>
</dbReference>
<feature type="compositionally biased region" description="Low complexity" evidence="6">
    <location>
        <begin position="68"/>
        <end position="82"/>
    </location>
</feature>
<dbReference type="SUPFAM" id="SSF51735">
    <property type="entry name" value="NAD(P)-binding Rossmann-fold domains"/>
    <property type="match status" value="1"/>
</dbReference>
<dbReference type="CDD" id="cd05374">
    <property type="entry name" value="17beta-HSD-like_SDR_c"/>
    <property type="match status" value="1"/>
</dbReference>
<accession>A0A9N9KQD6</accession>
<reference evidence="8" key="1">
    <citation type="submission" date="2021-07" db="EMBL/GenBank/DDBJ databases">
        <authorList>
            <person name="Durling M."/>
        </authorList>
    </citation>
    <scope>NUCLEOTIDE SEQUENCE</scope>
</reference>
<feature type="compositionally biased region" description="Polar residues" evidence="6">
    <location>
        <begin position="262"/>
        <end position="274"/>
    </location>
</feature>
<dbReference type="InterPro" id="IPR002347">
    <property type="entry name" value="SDR_fam"/>
</dbReference>
<protein>
    <recommendedName>
        <fullName evidence="10">DUF747-domain-containing protein</fullName>
    </recommendedName>
</protein>
<proteinExistence type="inferred from homology"/>